<evidence type="ECO:0000313" key="11">
    <source>
        <dbReference type="EMBL" id="CAB4588036.1"/>
    </source>
</evidence>
<evidence type="ECO:0000256" key="2">
    <source>
        <dbReference type="ARBA" id="ARBA00022516"/>
    </source>
</evidence>
<dbReference type="GO" id="GO:0005524">
    <property type="term" value="F:ATP binding"/>
    <property type="evidence" value="ECO:0007669"/>
    <property type="project" value="UniProtKB-KW"/>
</dbReference>
<dbReference type="GO" id="GO:0019287">
    <property type="term" value="P:isopentenyl diphosphate biosynthetic process, mevalonate pathway"/>
    <property type="evidence" value="ECO:0007669"/>
    <property type="project" value="TreeGrafter"/>
</dbReference>
<evidence type="ECO:0000259" key="10">
    <source>
        <dbReference type="Pfam" id="PF00288"/>
    </source>
</evidence>
<dbReference type="GO" id="GO:0005829">
    <property type="term" value="C:cytosol"/>
    <property type="evidence" value="ECO:0007669"/>
    <property type="project" value="TreeGrafter"/>
</dbReference>
<dbReference type="InterPro" id="IPR001174">
    <property type="entry name" value="HddA/FKP"/>
</dbReference>
<dbReference type="SUPFAM" id="SSF54211">
    <property type="entry name" value="Ribosomal protein S5 domain 2-like"/>
    <property type="match status" value="1"/>
</dbReference>
<dbReference type="PRINTS" id="PR00960">
    <property type="entry name" value="LMBPPROTEIN"/>
</dbReference>
<dbReference type="InterPro" id="IPR020568">
    <property type="entry name" value="Ribosomal_Su5_D2-typ_SF"/>
</dbReference>
<dbReference type="AlphaFoldDB" id="A0A6J6FGE3"/>
<evidence type="ECO:0000256" key="6">
    <source>
        <dbReference type="ARBA" id="ARBA00022840"/>
    </source>
</evidence>
<keyword evidence="6" id="KW-0067">ATP-binding</keyword>
<keyword evidence="8" id="KW-0443">Lipid metabolism</keyword>
<dbReference type="SUPFAM" id="SSF55060">
    <property type="entry name" value="GHMP Kinase, C-terminal domain"/>
    <property type="match status" value="1"/>
</dbReference>
<name>A0A6J6FGE3_9ZZZZ</name>
<dbReference type="PANTHER" id="PTHR43290:SF2">
    <property type="entry name" value="MEVALONATE KINASE"/>
    <property type="match status" value="1"/>
</dbReference>
<feature type="region of interest" description="Disordered" evidence="9">
    <location>
        <begin position="1"/>
        <end position="43"/>
    </location>
</feature>
<dbReference type="InterPro" id="IPR006205">
    <property type="entry name" value="Mev_gal_kin"/>
</dbReference>
<dbReference type="PANTHER" id="PTHR43290">
    <property type="entry name" value="MEVALONATE KINASE"/>
    <property type="match status" value="1"/>
</dbReference>
<evidence type="ECO:0000256" key="5">
    <source>
        <dbReference type="ARBA" id="ARBA00022777"/>
    </source>
</evidence>
<keyword evidence="3" id="KW-0808">Transferase</keyword>
<dbReference type="Pfam" id="PF00288">
    <property type="entry name" value="GHMP_kinases_N"/>
    <property type="match status" value="1"/>
</dbReference>
<protein>
    <submittedName>
        <fullName evidence="11">Unannotated protein</fullName>
    </submittedName>
</protein>
<feature type="domain" description="GHMP kinase N-terminal" evidence="10">
    <location>
        <begin position="140"/>
        <end position="210"/>
    </location>
</feature>
<evidence type="ECO:0000256" key="4">
    <source>
        <dbReference type="ARBA" id="ARBA00022741"/>
    </source>
</evidence>
<keyword evidence="4" id="KW-0547">Nucleotide-binding</keyword>
<keyword evidence="2" id="KW-0444">Lipid biosynthesis</keyword>
<reference evidence="11" key="1">
    <citation type="submission" date="2020-05" db="EMBL/GenBank/DDBJ databases">
        <authorList>
            <person name="Chiriac C."/>
            <person name="Salcher M."/>
            <person name="Ghai R."/>
            <person name="Kavagutti S V."/>
        </authorList>
    </citation>
    <scope>NUCLEOTIDE SEQUENCE</scope>
</reference>
<dbReference type="InterPro" id="IPR006204">
    <property type="entry name" value="GHMP_kinase_N_dom"/>
</dbReference>
<dbReference type="EMBL" id="CAEZSR010000207">
    <property type="protein sequence ID" value="CAB4588036.1"/>
    <property type="molecule type" value="Genomic_DNA"/>
</dbReference>
<proteinExistence type="predicted"/>
<keyword evidence="1" id="KW-0963">Cytoplasm</keyword>
<evidence type="ECO:0000256" key="1">
    <source>
        <dbReference type="ARBA" id="ARBA00022490"/>
    </source>
</evidence>
<dbReference type="Gene3D" id="3.30.230.120">
    <property type="match status" value="1"/>
</dbReference>
<dbReference type="InterPro" id="IPR036554">
    <property type="entry name" value="GHMP_kinase_C_sf"/>
</dbReference>
<keyword evidence="5" id="KW-0418">Kinase</keyword>
<evidence type="ECO:0000256" key="3">
    <source>
        <dbReference type="ARBA" id="ARBA00022679"/>
    </source>
</evidence>
<evidence type="ECO:0000256" key="9">
    <source>
        <dbReference type="SAM" id="MobiDB-lite"/>
    </source>
</evidence>
<keyword evidence="7" id="KW-0460">Magnesium</keyword>
<organism evidence="11">
    <name type="scientific">freshwater metagenome</name>
    <dbReference type="NCBI Taxonomy" id="449393"/>
    <lineage>
        <taxon>unclassified sequences</taxon>
        <taxon>metagenomes</taxon>
        <taxon>ecological metagenomes</taxon>
    </lineage>
</organism>
<dbReference type="GO" id="GO:0004496">
    <property type="term" value="F:mevalonate kinase activity"/>
    <property type="evidence" value="ECO:0007669"/>
    <property type="project" value="InterPro"/>
</dbReference>
<accession>A0A6J6FGE3</accession>
<sequence>MTPFDNHPPLADQQSADQQPADQQSADQQPADPSSGSTSDLADTTLSLSRGPIFLVRSSAPTRTADVGGWTDTWFAHHGTVCNIAIDHRARVRVQAQPGRSRHVRLRIRMTGEDYQFDAAEPPGRHPIIEHAVVAADIPGAVEVDLDDSILAGSGLGTSASVMVALVAALAAAIGDPLDAGETAALAHLQETVTGKQSGIQDHAAAAWGGISRYDVRYPSVRREQLAVPDAAFAELSARLHTVYLGTPHASSALHDEVIARLDAGHGEAELEQMRTAAADAADALVAGRLDRYGRALMDAHDAIGSLHAGLVGDAARDLIGLASDHGARGWKVNGAGGSGGSVAVLGPADPAADAALVAAVRARPGWSLVDAALGAPGVRTSVSVIDLRSGPDDLTGEVTRR</sequence>
<gene>
    <name evidence="11" type="ORF">UFOPK1493_03572</name>
</gene>
<feature type="compositionally biased region" description="Low complexity" evidence="9">
    <location>
        <begin position="8"/>
        <end position="35"/>
    </location>
</feature>
<evidence type="ECO:0000256" key="8">
    <source>
        <dbReference type="ARBA" id="ARBA00023098"/>
    </source>
</evidence>
<evidence type="ECO:0000256" key="7">
    <source>
        <dbReference type="ARBA" id="ARBA00022842"/>
    </source>
</evidence>